<comment type="caution">
    <text evidence="2">The sequence shown here is derived from an EMBL/GenBank/DDBJ whole genome shotgun (WGS) entry which is preliminary data.</text>
</comment>
<accession>A0ABS8PZ94</accession>
<feature type="chain" id="PRO_5047488885" description="Lipoprotein" evidence="1">
    <location>
        <begin position="23"/>
        <end position="197"/>
    </location>
</feature>
<feature type="signal peptide" evidence="1">
    <location>
        <begin position="1"/>
        <end position="22"/>
    </location>
</feature>
<keyword evidence="1" id="KW-0732">Signal</keyword>
<reference evidence="2" key="1">
    <citation type="submission" date="2021-11" db="EMBL/GenBank/DDBJ databases">
        <title>The complete genome of Massilia sp sp. G4R7.</title>
        <authorList>
            <person name="Liu L."/>
            <person name="Yue J."/>
            <person name="Yuan J."/>
            <person name="Yang F."/>
            <person name="Li L."/>
        </authorList>
    </citation>
    <scope>NUCLEOTIDE SEQUENCE</scope>
    <source>
        <strain evidence="2">G4R7</strain>
    </source>
</reference>
<keyword evidence="3" id="KW-1185">Reference proteome</keyword>
<gene>
    <name evidence="2" type="ORF">LQ564_00630</name>
</gene>
<evidence type="ECO:0000313" key="3">
    <source>
        <dbReference type="Proteomes" id="UP001179361"/>
    </source>
</evidence>
<dbReference type="Proteomes" id="UP001179361">
    <property type="component" value="Unassembled WGS sequence"/>
</dbReference>
<dbReference type="PROSITE" id="PS51257">
    <property type="entry name" value="PROKAR_LIPOPROTEIN"/>
    <property type="match status" value="1"/>
</dbReference>
<dbReference type="RefSeq" id="WP_231056163.1">
    <property type="nucleotide sequence ID" value="NZ_JAJNOC010000001.1"/>
</dbReference>
<evidence type="ECO:0008006" key="4">
    <source>
        <dbReference type="Google" id="ProtNLM"/>
    </source>
</evidence>
<dbReference type="EMBL" id="JAJNOC010000001">
    <property type="protein sequence ID" value="MCD2514815.1"/>
    <property type="molecule type" value="Genomic_DNA"/>
</dbReference>
<evidence type="ECO:0000256" key="1">
    <source>
        <dbReference type="SAM" id="SignalP"/>
    </source>
</evidence>
<organism evidence="2 3">
    <name type="scientific">Massilia phyllostachyos</name>
    <dbReference type="NCBI Taxonomy" id="2898585"/>
    <lineage>
        <taxon>Bacteria</taxon>
        <taxon>Pseudomonadati</taxon>
        <taxon>Pseudomonadota</taxon>
        <taxon>Betaproteobacteria</taxon>
        <taxon>Burkholderiales</taxon>
        <taxon>Oxalobacteraceae</taxon>
        <taxon>Telluria group</taxon>
        <taxon>Massilia</taxon>
    </lineage>
</organism>
<protein>
    <recommendedName>
        <fullName evidence="4">Lipoprotein</fullName>
    </recommendedName>
</protein>
<sequence length="197" mass="19769">MKSSYLRAGAALACALALSACGGSDGNMVVGGSYYGVTKPGLVLTNGGDELVIAPSNTGSGNFAFGKLVETDDKYDVKVKPGNIPSNASGCEVLNGAGRVIYDVTNISVVCTLKQHELKGTVSGLTGANLVLVNGSDKVAVPAGATSFTMAKISEDAPYGITVLTQPDNQTCTVANGSGTMGANDVTNVAVTCGPRT</sequence>
<name>A0ABS8PZ94_9BURK</name>
<proteinExistence type="predicted"/>
<evidence type="ECO:0000313" key="2">
    <source>
        <dbReference type="EMBL" id="MCD2514815.1"/>
    </source>
</evidence>